<protein>
    <recommendedName>
        <fullName evidence="2">ZF-HD dimerization-type domain-containing protein</fullName>
    </recommendedName>
</protein>
<name>A0A804LW09_MAIZE</name>
<dbReference type="EnsemblPlants" id="Zm00001eb040850_T001">
    <property type="protein sequence ID" value="Zm00001eb040850_P001"/>
    <property type="gene ID" value="Zm00001eb040850"/>
</dbReference>
<evidence type="ECO:0000313" key="3">
    <source>
        <dbReference type="EnsemblPlants" id="Zm00001eb040850_P001"/>
    </source>
</evidence>
<feature type="domain" description="ZF-HD dimerization-type" evidence="2">
    <location>
        <begin position="4"/>
        <end position="23"/>
    </location>
</feature>
<dbReference type="InterPro" id="IPR006456">
    <property type="entry name" value="ZF_HD_homeobox_Cys/His_dimer"/>
</dbReference>
<dbReference type="Gramene" id="Zm00001eb040850_T001">
    <property type="protein sequence ID" value="Zm00001eb040850_P001"/>
    <property type="gene ID" value="Zm00001eb040850"/>
</dbReference>
<sequence>MPTDGDSLKCAACGCHRSFHRKDDARRHHHQLMLPATATTSRTPLLLPLPHPNYVPLPSFPYHARPAAVVAPPPIRASTLSSSSSAPRHQRRPPYATLNSPSRFCRCCDPLPQKPSTPVWTLP</sequence>
<evidence type="ECO:0000256" key="1">
    <source>
        <dbReference type="SAM" id="MobiDB-lite"/>
    </source>
</evidence>
<reference evidence="3" key="3">
    <citation type="submission" date="2021-05" db="UniProtKB">
        <authorList>
            <consortium name="EnsemblPlants"/>
        </authorList>
    </citation>
    <scope>IDENTIFICATION</scope>
    <source>
        <strain evidence="3">cv. B73</strain>
    </source>
</reference>
<reference evidence="3" key="2">
    <citation type="submission" date="2019-07" db="EMBL/GenBank/DDBJ databases">
        <authorList>
            <person name="Seetharam A."/>
            <person name="Woodhouse M."/>
            <person name="Cannon E."/>
        </authorList>
    </citation>
    <scope>NUCLEOTIDE SEQUENCE [LARGE SCALE GENOMIC DNA]</scope>
    <source>
        <strain evidence="3">cv. B73</strain>
    </source>
</reference>
<feature type="region of interest" description="Disordered" evidence="1">
    <location>
        <begin position="75"/>
        <end position="101"/>
    </location>
</feature>
<dbReference type="Pfam" id="PF04770">
    <property type="entry name" value="ZF-HD_dimer"/>
    <property type="match status" value="1"/>
</dbReference>
<keyword evidence="4" id="KW-1185">Reference proteome</keyword>
<evidence type="ECO:0000313" key="4">
    <source>
        <dbReference type="Proteomes" id="UP000007305"/>
    </source>
</evidence>
<evidence type="ECO:0000259" key="2">
    <source>
        <dbReference type="Pfam" id="PF04770"/>
    </source>
</evidence>
<organism evidence="3 4">
    <name type="scientific">Zea mays</name>
    <name type="common">Maize</name>
    <dbReference type="NCBI Taxonomy" id="4577"/>
    <lineage>
        <taxon>Eukaryota</taxon>
        <taxon>Viridiplantae</taxon>
        <taxon>Streptophyta</taxon>
        <taxon>Embryophyta</taxon>
        <taxon>Tracheophyta</taxon>
        <taxon>Spermatophyta</taxon>
        <taxon>Magnoliopsida</taxon>
        <taxon>Liliopsida</taxon>
        <taxon>Poales</taxon>
        <taxon>Poaceae</taxon>
        <taxon>PACMAD clade</taxon>
        <taxon>Panicoideae</taxon>
        <taxon>Andropogonodae</taxon>
        <taxon>Andropogoneae</taxon>
        <taxon>Tripsacinae</taxon>
        <taxon>Zea</taxon>
    </lineage>
</organism>
<accession>A0A804LW09</accession>
<reference evidence="4" key="1">
    <citation type="submission" date="2015-12" db="EMBL/GenBank/DDBJ databases">
        <title>Update maize B73 reference genome by single molecule sequencing technologies.</title>
        <authorList>
            <consortium name="Maize Genome Sequencing Project"/>
            <person name="Ware D."/>
        </authorList>
    </citation>
    <scope>NUCLEOTIDE SEQUENCE [LARGE SCALE GENOMIC DNA]</scope>
    <source>
        <strain evidence="4">cv. B73</strain>
    </source>
</reference>
<proteinExistence type="predicted"/>
<dbReference type="InParanoid" id="A0A804LW09"/>
<dbReference type="Proteomes" id="UP000007305">
    <property type="component" value="Chromosome 1"/>
</dbReference>
<dbReference type="AlphaFoldDB" id="A0A804LW09"/>